<dbReference type="PANTHER" id="PTHR31286">
    <property type="entry name" value="GLYCINE-RICH CELL WALL STRUCTURAL PROTEIN 1.8-LIKE"/>
    <property type="match status" value="1"/>
</dbReference>
<evidence type="ECO:0008006" key="3">
    <source>
        <dbReference type="Google" id="ProtNLM"/>
    </source>
</evidence>
<dbReference type="AlphaFoldDB" id="A0AAV7GRB2"/>
<dbReference type="EMBL" id="JAGFBR010000012">
    <property type="protein sequence ID" value="KAH0458233.1"/>
    <property type="molecule type" value="Genomic_DNA"/>
</dbReference>
<comment type="caution">
    <text evidence="1">The sequence shown here is derived from an EMBL/GenBank/DDBJ whole genome shotgun (WGS) entry which is preliminary data.</text>
</comment>
<protein>
    <recommendedName>
        <fullName evidence="3">DUF4283 domain-containing protein</fullName>
    </recommendedName>
</protein>
<evidence type="ECO:0000313" key="2">
    <source>
        <dbReference type="Proteomes" id="UP000775213"/>
    </source>
</evidence>
<gene>
    <name evidence="1" type="ORF">IEQ34_013548</name>
</gene>
<dbReference type="Proteomes" id="UP000775213">
    <property type="component" value="Unassembled WGS sequence"/>
</dbReference>
<organism evidence="1 2">
    <name type="scientific">Dendrobium chrysotoxum</name>
    <name type="common">Orchid</name>
    <dbReference type="NCBI Taxonomy" id="161865"/>
    <lineage>
        <taxon>Eukaryota</taxon>
        <taxon>Viridiplantae</taxon>
        <taxon>Streptophyta</taxon>
        <taxon>Embryophyta</taxon>
        <taxon>Tracheophyta</taxon>
        <taxon>Spermatophyta</taxon>
        <taxon>Magnoliopsida</taxon>
        <taxon>Liliopsida</taxon>
        <taxon>Asparagales</taxon>
        <taxon>Orchidaceae</taxon>
        <taxon>Epidendroideae</taxon>
        <taxon>Malaxideae</taxon>
        <taxon>Dendrobiinae</taxon>
        <taxon>Dendrobium</taxon>
    </lineage>
</organism>
<sequence>MKLTKWSTSVDIGVESPIILIWISFPNLRPHLYFPLIHHGLGSLFGHPLKVYNATSIGSRPSVVCVLVELGITKNFPNRVWLGPKKFGYIQHVEMEDFPPFCIACKFIGHSKGEYLPQPSSVSLIVTANDINHVSSEGNAIGVMET</sequence>
<accession>A0AAV7GRB2</accession>
<name>A0AAV7GRB2_DENCH</name>
<keyword evidence="2" id="KW-1185">Reference proteome</keyword>
<proteinExistence type="predicted"/>
<dbReference type="InterPro" id="IPR040256">
    <property type="entry name" value="At4g02000-like"/>
</dbReference>
<dbReference type="PANTHER" id="PTHR31286:SF179">
    <property type="entry name" value="RNASE H TYPE-1 DOMAIN-CONTAINING PROTEIN"/>
    <property type="match status" value="1"/>
</dbReference>
<evidence type="ECO:0000313" key="1">
    <source>
        <dbReference type="EMBL" id="KAH0458233.1"/>
    </source>
</evidence>
<reference evidence="1 2" key="1">
    <citation type="journal article" date="2021" name="Hortic Res">
        <title>Chromosome-scale assembly of the Dendrobium chrysotoxum genome enhances the understanding of orchid evolution.</title>
        <authorList>
            <person name="Zhang Y."/>
            <person name="Zhang G.Q."/>
            <person name="Zhang D."/>
            <person name="Liu X.D."/>
            <person name="Xu X.Y."/>
            <person name="Sun W.H."/>
            <person name="Yu X."/>
            <person name="Zhu X."/>
            <person name="Wang Z.W."/>
            <person name="Zhao X."/>
            <person name="Zhong W.Y."/>
            <person name="Chen H."/>
            <person name="Yin W.L."/>
            <person name="Huang T."/>
            <person name="Niu S.C."/>
            <person name="Liu Z.J."/>
        </authorList>
    </citation>
    <scope>NUCLEOTIDE SEQUENCE [LARGE SCALE GENOMIC DNA]</scope>
    <source>
        <strain evidence="1">Lindl</strain>
    </source>
</reference>